<dbReference type="EMBL" id="CAJVQB010011069">
    <property type="protein sequence ID" value="CAG8744948.1"/>
    <property type="molecule type" value="Genomic_DNA"/>
</dbReference>
<organism evidence="1 2">
    <name type="scientific">Gigaspora margarita</name>
    <dbReference type="NCBI Taxonomy" id="4874"/>
    <lineage>
        <taxon>Eukaryota</taxon>
        <taxon>Fungi</taxon>
        <taxon>Fungi incertae sedis</taxon>
        <taxon>Mucoromycota</taxon>
        <taxon>Glomeromycotina</taxon>
        <taxon>Glomeromycetes</taxon>
        <taxon>Diversisporales</taxon>
        <taxon>Gigasporaceae</taxon>
        <taxon>Gigaspora</taxon>
    </lineage>
</organism>
<keyword evidence="2" id="KW-1185">Reference proteome</keyword>
<name>A0ABN7V992_GIGMA</name>
<evidence type="ECO:0000313" key="1">
    <source>
        <dbReference type="EMBL" id="CAG8744948.1"/>
    </source>
</evidence>
<evidence type="ECO:0000313" key="2">
    <source>
        <dbReference type="Proteomes" id="UP000789901"/>
    </source>
</evidence>
<dbReference type="SUPFAM" id="SSF53098">
    <property type="entry name" value="Ribonuclease H-like"/>
    <property type="match status" value="1"/>
</dbReference>
<protein>
    <submittedName>
        <fullName evidence="1">16843_t:CDS:1</fullName>
    </submittedName>
</protein>
<comment type="caution">
    <text evidence="1">The sequence shown here is derived from an EMBL/GenBank/DDBJ whole genome shotgun (WGS) entry which is preliminary data.</text>
</comment>
<dbReference type="InterPro" id="IPR012337">
    <property type="entry name" value="RNaseH-like_sf"/>
</dbReference>
<gene>
    <name evidence="1" type="ORF">GMARGA_LOCUS15766</name>
</gene>
<reference evidence="1 2" key="1">
    <citation type="submission" date="2021-06" db="EMBL/GenBank/DDBJ databases">
        <authorList>
            <person name="Kallberg Y."/>
            <person name="Tangrot J."/>
            <person name="Rosling A."/>
        </authorList>
    </citation>
    <scope>NUCLEOTIDE SEQUENCE [LARGE SCALE GENOMIC DNA]</scope>
    <source>
        <strain evidence="1 2">120-4 pot B 10/14</strain>
    </source>
</reference>
<accession>A0ABN7V992</accession>
<sequence>VDKLSSDKFEAVVTDAAANCRIARQKVQTTYPYIWNVRCGAHTINFIAADLVKLNNIKILINNCRKINNFFKSSHLAYSLLTRGFADIKIKDGGLKPWVKTHWGSLYLTTDSMLCTRPIFDWPMKIFFIICQLIRSIWQPIKEVIHMLEANNATLADCFVYLIKLAISITNLPKANTFKISAIYIFNQRYDEFLHPLYILAYYIHPQYRGKGLKDNGFHQAALTSIKLWQNLGYTKSESNELVAQMCRFEANLPPFDLPIFSINPMQANCKRNFSALKWILGERRTHLDLNRLEEIAKIRSYHITNFRRKLSCLDKDETNLLDNDNIISNNSTLLLIEEIVNLRIEEGLESSSVETAQAISSNLDYDPLDVLNSFLERKKQDNSL</sequence>
<dbReference type="Proteomes" id="UP000789901">
    <property type="component" value="Unassembled WGS sequence"/>
</dbReference>
<feature type="non-terminal residue" evidence="1">
    <location>
        <position position="1"/>
    </location>
</feature>
<proteinExistence type="predicted"/>